<dbReference type="EMBL" id="JAHWZX010000012">
    <property type="protein sequence ID" value="MBW4331670.1"/>
    <property type="molecule type" value="Genomic_DNA"/>
</dbReference>
<accession>A0ABS6XN75</accession>
<proteinExistence type="predicted"/>
<comment type="caution">
    <text evidence="2">The sequence shown here is derived from an EMBL/GenBank/DDBJ whole genome shotgun (WGS) entry which is preliminary data.</text>
</comment>
<evidence type="ECO:0000256" key="1">
    <source>
        <dbReference type="SAM" id="MobiDB-lite"/>
    </source>
</evidence>
<evidence type="ECO:0000313" key="2">
    <source>
        <dbReference type="EMBL" id="MBW4331670.1"/>
    </source>
</evidence>
<dbReference type="RefSeq" id="WP_219238885.1">
    <property type="nucleotide sequence ID" value="NZ_JAHWZX010000012.1"/>
</dbReference>
<sequence>MTSKTFSTEAAEWTGPRVSHADMAARLAARRKALGGPEAPRNTGERRTGSKRALLQAIRDVGGEW</sequence>
<evidence type="ECO:0000313" key="3">
    <source>
        <dbReference type="Proteomes" id="UP001197214"/>
    </source>
</evidence>
<protein>
    <submittedName>
        <fullName evidence="2">Uncharacterized protein</fullName>
    </submittedName>
</protein>
<reference evidence="2 3" key="1">
    <citation type="submission" date="2021-07" db="EMBL/GenBank/DDBJ databases">
        <title>Stakelama flava sp. nov., a novel endophytic bacterium isolated from branch of Kandelia candel.</title>
        <authorList>
            <person name="Tuo L."/>
        </authorList>
    </citation>
    <scope>NUCLEOTIDE SEQUENCE [LARGE SCALE GENOMIC DNA]</scope>
    <source>
        <strain evidence="2 3">CBK3Z-3</strain>
    </source>
</reference>
<gene>
    <name evidence="2" type="ORF">KY084_12400</name>
</gene>
<keyword evidence="3" id="KW-1185">Reference proteome</keyword>
<feature type="region of interest" description="Disordered" evidence="1">
    <location>
        <begin position="29"/>
        <end position="53"/>
    </location>
</feature>
<organism evidence="2 3">
    <name type="scientific">Stakelama flava</name>
    <dbReference type="NCBI Taxonomy" id="2860338"/>
    <lineage>
        <taxon>Bacteria</taxon>
        <taxon>Pseudomonadati</taxon>
        <taxon>Pseudomonadota</taxon>
        <taxon>Alphaproteobacteria</taxon>
        <taxon>Sphingomonadales</taxon>
        <taxon>Sphingomonadaceae</taxon>
        <taxon>Stakelama</taxon>
    </lineage>
</organism>
<dbReference type="Proteomes" id="UP001197214">
    <property type="component" value="Unassembled WGS sequence"/>
</dbReference>
<name>A0ABS6XN75_9SPHN</name>